<proteinExistence type="predicted"/>
<reference evidence="7" key="1">
    <citation type="submission" date="2020-05" db="UniProtKB">
        <authorList>
            <consortium name="EnsemblMetazoa"/>
        </authorList>
    </citation>
    <scope>IDENTIFICATION</scope>
    <source>
        <strain evidence="7">USDA</strain>
    </source>
</reference>
<sequence length="1519" mass="173423">MASGSKQPNLETQIIRLGEKHNIAQLQVLIDQTSSKQLTTLLGSKLGRHDCTTLWNYLLQGFNPNNFDSREKRFACVKCFLDGLLKVELTYKQMYDLITRLCQDLNTFSSEHLVEILEHCIDGLRMGDPKCVGWKDLLPETLHVLATLPQLSVNGISMSGSEYRDTTVKNLCAMKWPTEVMTPIADMFKEIHLTPSETVTVLNKFSGSLQSLSPDALPALSYQLFSMCSTASQIIIPILALEKYFHRFYYKKLFDDMSSNSTDFDSIDAFSDRELREAEETILHHLNYCTQYKINEIQMSIVLRNFVAMPDVVLTPFVLSAILSMTSANREPDSRLSSSILLPFLRTVVKHNQDESALSDYSVWCRDSLHRKQVNLEQIFTVLIDQNKDGKDTITPGLVNLSFVLLKAKNSPQLNELATGFLTKFIRKRFVFGQGIVRKLAEWMVVEQEQNQYAECLTLLSVADTFTVSECVKTINYVMDYFLWLPGDQAMRMMSFILPILKISALVRDAFIEVLRKAMSSCEMGTRRMAVYGFCMILKQLNNSNSQRSQMSASGMCTQHSISGISLMSQTTLGNRNNPQRHFDMLTLEIIGVLRSCFHQTLDIKICLYENLQRAVELNPKLVPHVLQFIDWHFRSFFVAPLEEDEENQFSVKFDKVVAAKDLQESEIEIYDNLGKLMIFVSHCLVIFEKFENEYDTREIKRLLKLCMERVIGKQIKFESMTGSLTHLKNELIMQQLNFIEGLMAHSLLTSKQTNENVKQLLPLFKEHELLTEGLKSLSHKKGQKKTKANNDNEISNVTINGVPVRKILSKAENIWDLGTIERFLRLLHEDIVPFASRHETSALRSRVSLVNYVLEVAAAKVAQIRLEPAYKQLSHSKRTLKYLTDITKVVYERCVKRLPDLWRNFDMQTASLAMECFRQCVQTANEVYKAKFQTIFIKGFDFHMLDKSKECISVLQDVMDEFMKEEFADDQNPNESLMSDTNGRKIPPNILLSLEVLYDNISFGNRMTIESYNWLLKFCKNYEVNTKEMGIVHKLLFKQRQKTHSGAFFQSIPEHLAKIWSHIKDEEAEPDAASQVILQLKSITEATVESCLHHLYDSLRKQIEDVDYFIIKANNLAYKCRIVPEDDRDFCLASLKSLERSISLQLVHISNTLRNLTNVCIPLGNSMDGLMKLLMQHYICLKNLTKHFLNCCSGGVKVSIQGTKFDSLLHVVGKPLPSNIYALITYIESNILEDNAKKKSNPQADKAKVLRETKLIPKIILCIENFNKHVILLAKKTNDRLANFLHFGTVRDFRIKTSDLKAAIDRTLSHSSQIEASESGDEEADEGPAYEIEDSNETILRELEDDVRESQIAANKENIGDVNDPEEDNDERSSRSRSSTPSSVSTKTKKSQKKPETKASKKKEETKKAETLEKKTGKKAGVSQKDKPNKKLQPVVIDEELEPNNGDNTFISPEDAETLEHESDRDSCTQLMKNLAKINAKTAKKRSLRESEQQGDPDVLCAPPLEPLPKKSRRGRKK</sequence>
<dbReference type="InterPro" id="IPR029308">
    <property type="entry name" value="FANCI_S1"/>
</dbReference>
<dbReference type="VEuPathDB" id="VectorBase:SCAU006202"/>
<feature type="domain" description="FANCI helical" evidence="6">
    <location>
        <begin position="559"/>
        <end position="775"/>
    </location>
</feature>
<feature type="region of interest" description="Disordered" evidence="1">
    <location>
        <begin position="1481"/>
        <end position="1519"/>
    </location>
</feature>
<dbReference type="EnsemblMetazoa" id="SCAU006202-RA">
    <property type="protein sequence ID" value="SCAU006202-PA"/>
    <property type="gene ID" value="SCAU006202"/>
</dbReference>
<feature type="compositionally biased region" description="Basic and acidic residues" evidence="1">
    <location>
        <begin position="1394"/>
        <end position="1416"/>
    </location>
</feature>
<dbReference type="Pfam" id="PF14675">
    <property type="entry name" value="FANCI_S1"/>
    <property type="match status" value="1"/>
</dbReference>
<protein>
    <recommendedName>
        <fullName evidence="9">Fanconi anemia group I protein</fullName>
    </recommendedName>
</protein>
<evidence type="ECO:0000313" key="7">
    <source>
        <dbReference type="EnsemblMetazoa" id="SCAU006202-PA"/>
    </source>
</evidence>
<evidence type="ECO:0000313" key="8">
    <source>
        <dbReference type="Proteomes" id="UP000095300"/>
    </source>
</evidence>
<keyword evidence="8" id="KW-1185">Reference proteome</keyword>
<dbReference type="InterPro" id="IPR029314">
    <property type="entry name" value="FANCI_S4"/>
</dbReference>
<dbReference type="OrthoDB" id="195089at2759"/>
<feature type="domain" description="FANCI solenoid 2" evidence="3">
    <location>
        <begin position="394"/>
        <end position="535"/>
    </location>
</feature>
<feature type="compositionally biased region" description="Acidic residues" evidence="1">
    <location>
        <begin position="1319"/>
        <end position="1337"/>
    </location>
</feature>
<feature type="region of interest" description="Disordered" evidence="1">
    <location>
        <begin position="1309"/>
        <end position="1337"/>
    </location>
</feature>
<evidence type="ECO:0008006" key="9">
    <source>
        <dbReference type="Google" id="ProtNLM"/>
    </source>
</evidence>
<dbReference type="InterPro" id="IPR029312">
    <property type="entry name" value="FANCI_HD2"/>
</dbReference>
<feature type="region of interest" description="Disordered" evidence="1">
    <location>
        <begin position="1354"/>
        <end position="1467"/>
    </location>
</feature>
<dbReference type="PANTHER" id="PTHR21818:SF0">
    <property type="entry name" value="FANCONI ANEMIA GROUP I PROTEIN"/>
    <property type="match status" value="1"/>
</dbReference>
<dbReference type="KEGG" id="scac:106080710"/>
<dbReference type="GO" id="GO:0070182">
    <property type="term" value="F:DNA polymerase binding"/>
    <property type="evidence" value="ECO:0007669"/>
    <property type="project" value="TreeGrafter"/>
</dbReference>
<name>A0A1I8PA34_STOCA</name>
<dbReference type="STRING" id="35570.A0A1I8PA34"/>
<accession>A0A1I8PA34</accession>
<dbReference type="Proteomes" id="UP000095300">
    <property type="component" value="Unassembled WGS sequence"/>
</dbReference>
<dbReference type="GO" id="GO:0006281">
    <property type="term" value="P:DNA repair"/>
    <property type="evidence" value="ECO:0007669"/>
    <property type="project" value="InterPro"/>
</dbReference>
<evidence type="ECO:0000256" key="1">
    <source>
        <dbReference type="SAM" id="MobiDB-lite"/>
    </source>
</evidence>
<feature type="domain" description="FANCI solenoid 1" evidence="2">
    <location>
        <begin position="71"/>
        <end position="291"/>
    </location>
</feature>
<evidence type="ECO:0000259" key="2">
    <source>
        <dbReference type="Pfam" id="PF14675"/>
    </source>
</evidence>
<organism evidence="7 8">
    <name type="scientific">Stomoxys calcitrans</name>
    <name type="common">Stable fly</name>
    <name type="synonym">Conops calcitrans</name>
    <dbReference type="NCBI Taxonomy" id="35570"/>
    <lineage>
        <taxon>Eukaryota</taxon>
        <taxon>Metazoa</taxon>
        <taxon>Ecdysozoa</taxon>
        <taxon>Arthropoda</taxon>
        <taxon>Hexapoda</taxon>
        <taxon>Insecta</taxon>
        <taxon>Pterygota</taxon>
        <taxon>Neoptera</taxon>
        <taxon>Endopterygota</taxon>
        <taxon>Diptera</taxon>
        <taxon>Brachycera</taxon>
        <taxon>Muscomorpha</taxon>
        <taxon>Muscoidea</taxon>
        <taxon>Muscidae</taxon>
        <taxon>Stomoxys</taxon>
    </lineage>
</organism>
<evidence type="ECO:0000259" key="4">
    <source>
        <dbReference type="Pfam" id="PF14677"/>
    </source>
</evidence>
<evidence type="ECO:0000259" key="3">
    <source>
        <dbReference type="Pfam" id="PF14676"/>
    </source>
</evidence>
<dbReference type="PANTHER" id="PTHR21818">
    <property type="entry name" value="BC025462 PROTEIN"/>
    <property type="match status" value="1"/>
</dbReference>
<dbReference type="Pfam" id="PF14676">
    <property type="entry name" value="FANCI_S2"/>
    <property type="match status" value="1"/>
</dbReference>
<feature type="domain" description="FANCI solenoid 3" evidence="4">
    <location>
        <begin position="815"/>
        <end position="1038"/>
    </location>
</feature>
<dbReference type="Pfam" id="PF14677">
    <property type="entry name" value="FANCI_S3"/>
    <property type="match status" value="1"/>
</dbReference>
<dbReference type="Pfam" id="PF14680">
    <property type="entry name" value="FANCI_HD2"/>
    <property type="match status" value="1"/>
</dbReference>
<feature type="domain" description="FANCI solenoid 4" evidence="5">
    <location>
        <begin position="1050"/>
        <end position="1302"/>
    </location>
</feature>
<evidence type="ECO:0000259" key="5">
    <source>
        <dbReference type="Pfam" id="PF14678"/>
    </source>
</evidence>
<dbReference type="InterPro" id="IPR026171">
    <property type="entry name" value="FANCI"/>
</dbReference>
<dbReference type="InterPro" id="IPR029315">
    <property type="entry name" value="FANCI_S2"/>
</dbReference>
<evidence type="ECO:0000259" key="6">
    <source>
        <dbReference type="Pfam" id="PF14680"/>
    </source>
</evidence>
<feature type="compositionally biased region" description="Low complexity" evidence="1">
    <location>
        <begin position="1377"/>
        <end position="1387"/>
    </location>
</feature>
<dbReference type="Pfam" id="PF14678">
    <property type="entry name" value="FANCI_S4"/>
    <property type="match status" value="1"/>
</dbReference>
<gene>
    <name evidence="7" type="primary">106080710</name>
</gene>
<dbReference type="InterPro" id="IPR029313">
    <property type="entry name" value="FANCI_S3"/>
</dbReference>